<dbReference type="InterPro" id="IPR036397">
    <property type="entry name" value="RNaseH_sf"/>
</dbReference>
<organism evidence="3 4">
    <name type="scientific">Periplaneta americana</name>
    <name type="common">American cockroach</name>
    <name type="synonym">Blatta americana</name>
    <dbReference type="NCBI Taxonomy" id="6978"/>
    <lineage>
        <taxon>Eukaryota</taxon>
        <taxon>Metazoa</taxon>
        <taxon>Ecdysozoa</taxon>
        <taxon>Arthropoda</taxon>
        <taxon>Hexapoda</taxon>
        <taxon>Insecta</taxon>
        <taxon>Pterygota</taxon>
        <taxon>Neoptera</taxon>
        <taxon>Polyneoptera</taxon>
        <taxon>Dictyoptera</taxon>
        <taxon>Blattodea</taxon>
        <taxon>Blattoidea</taxon>
        <taxon>Blattidae</taxon>
        <taxon>Blattinae</taxon>
        <taxon>Periplaneta</taxon>
    </lineage>
</organism>
<comment type="caution">
    <text evidence="3">The sequence shown here is derived from an EMBL/GenBank/DDBJ whole genome shotgun (WGS) entry which is preliminary data.</text>
</comment>
<protein>
    <recommendedName>
        <fullName evidence="5">Reverse transcriptase domain-containing protein</fullName>
    </recommendedName>
</protein>
<dbReference type="Gene3D" id="3.30.420.10">
    <property type="entry name" value="Ribonuclease H-like superfamily/Ribonuclease H"/>
    <property type="match status" value="1"/>
</dbReference>
<feature type="coiled-coil region" evidence="1">
    <location>
        <begin position="407"/>
        <end position="435"/>
    </location>
</feature>
<accession>A0ABQ8TEC9</accession>
<dbReference type="PANTHER" id="PTHR47027">
    <property type="entry name" value="REVERSE TRANSCRIPTASE DOMAIN-CONTAINING PROTEIN"/>
    <property type="match status" value="1"/>
</dbReference>
<sequence>MRSERSEDVLKRVFVQEGDVLSICSKQLTISLSSLKQTGPLDVESNGDRYGSTLKKKSPGRNSIALRLSEATVRSRALRLLSLGPFEGYVCKHRSHTLDELKTAIREEIVAIAPAMTVKVMANIRKRLDACRGGPIAWPPRSPDLNPLDFYLWGHLKSLVYSSPVPDLESLRNRIVACSEDIRNTPRVWDRVRRSMRHRCEVCIQAGGGHFEHLLFLGVKDIRFFDSKLRNIEKLLFTSTDVIGAYLKQVRSRGGFLNYDQVLIAQCREDVKFMLRGLMEAFDIGGLCINMNKTEYLVVGNSGRDIILPQGAIKSVRHFKYLGSIIQESGSCEADVDHRVQQARRAIKMLNGVLWSRSISKQIKKRILQTIVESILTYGAEGWALVERQKRTIQATEMEGIRRGARVSRLERRRNEDVRKMMEMEKSVIERIEKRTLQWYGHVKRMKEERWPKITLECSPRGRRKRARPRKIWKAGVMQMMKDRHMQEEDWRDREGWRKGIQGNR</sequence>
<gene>
    <name evidence="3" type="ORF">ANN_05941</name>
</gene>
<dbReference type="Proteomes" id="UP001148838">
    <property type="component" value="Unassembled WGS sequence"/>
</dbReference>
<dbReference type="EMBL" id="JAJSOF020000011">
    <property type="protein sequence ID" value="KAJ4444152.1"/>
    <property type="molecule type" value="Genomic_DNA"/>
</dbReference>
<reference evidence="3 4" key="1">
    <citation type="journal article" date="2022" name="Allergy">
        <title>Genome assembly and annotation of Periplaneta americana reveal a comprehensive cockroach allergen profile.</title>
        <authorList>
            <person name="Wang L."/>
            <person name="Xiong Q."/>
            <person name="Saelim N."/>
            <person name="Wang L."/>
            <person name="Nong W."/>
            <person name="Wan A.T."/>
            <person name="Shi M."/>
            <person name="Liu X."/>
            <person name="Cao Q."/>
            <person name="Hui J.H.L."/>
            <person name="Sookrung N."/>
            <person name="Leung T.F."/>
            <person name="Tungtrongchitr A."/>
            <person name="Tsui S.K.W."/>
        </authorList>
    </citation>
    <scope>NUCLEOTIDE SEQUENCE [LARGE SCALE GENOMIC DNA]</scope>
    <source>
        <strain evidence="3">PWHHKU_190912</strain>
    </source>
</reference>
<evidence type="ECO:0000313" key="4">
    <source>
        <dbReference type="Proteomes" id="UP001148838"/>
    </source>
</evidence>
<evidence type="ECO:0000313" key="3">
    <source>
        <dbReference type="EMBL" id="KAJ4444152.1"/>
    </source>
</evidence>
<proteinExistence type="predicted"/>
<keyword evidence="4" id="KW-1185">Reference proteome</keyword>
<feature type="region of interest" description="Disordered" evidence="2">
    <location>
        <begin position="484"/>
        <end position="505"/>
    </location>
</feature>
<keyword evidence="1" id="KW-0175">Coiled coil</keyword>
<name>A0ABQ8TEC9_PERAM</name>
<dbReference type="PANTHER" id="PTHR47027:SF25">
    <property type="entry name" value="REVERSE TRANSCRIPTASE DOMAIN-CONTAINING PROTEIN"/>
    <property type="match status" value="1"/>
</dbReference>
<feature type="compositionally biased region" description="Basic and acidic residues" evidence="2">
    <location>
        <begin position="484"/>
        <end position="498"/>
    </location>
</feature>
<evidence type="ECO:0000256" key="2">
    <source>
        <dbReference type="SAM" id="MobiDB-lite"/>
    </source>
</evidence>
<evidence type="ECO:0008006" key="5">
    <source>
        <dbReference type="Google" id="ProtNLM"/>
    </source>
</evidence>
<evidence type="ECO:0000256" key="1">
    <source>
        <dbReference type="SAM" id="Coils"/>
    </source>
</evidence>